<dbReference type="SUPFAM" id="SSF56784">
    <property type="entry name" value="HAD-like"/>
    <property type="match status" value="1"/>
</dbReference>
<dbReference type="Gene3D" id="3.40.50.1000">
    <property type="entry name" value="HAD superfamily/HAD-like"/>
    <property type="match status" value="1"/>
</dbReference>
<dbReference type="GO" id="GO:0003824">
    <property type="term" value="F:catalytic activity"/>
    <property type="evidence" value="ECO:0007669"/>
    <property type="project" value="UniProtKB-ARBA"/>
</dbReference>
<name>R8YI66_ACIPI</name>
<dbReference type="SFLD" id="SFLDS00003">
    <property type="entry name" value="Haloacid_Dehalogenase"/>
    <property type="match status" value="1"/>
</dbReference>
<organism evidence="6 7">
    <name type="scientific">Acinetobacter pittii ANC 4050</name>
    <dbReference type="NCBI Taxonomy" id="1217691"/>
    <lineage>
        <taxon>Bacteria</taxon>
        <taxon>Pseudomonadati</taxon>
        <taxon>Pseudomonadota</taxon>
        <taxon>Gammaproteobacteria</taxon>
        <taxon>Moraxellales</taxon>
        <taxon>Moraxellaceae</taxon>
        <taxon>Acinetobacter</taxon>
        <taxon>Acinetobacter calcoaceticus/baumannii complex</taxon>
    </lineage>
</organism>
<keyword evidence="3" id="KW-0479">Metal-binding</keyword>
<dbReference type="NCBIfam" id="TIGR01509">
    <property type="entry name" value="HAD-SF-IA-v3"/>
    <property type="match status" value="1"/>
</dbReference>
<proteinExistence type="inferred from homology"/>
<evidence type="ECO:0000256" key="5">
    <source>
        <dbReference type="ARBA" id="ARBA00023277"/>
    </source>
</evidence>
<reference evidence="6 7" key="1">
    <citation type="submission" date="2013-02" db="EMBL/GenBank/DDBJ databases">
        <title>The Genome Sequence of Acinetobacter sp. ANC 4050.</title>
        <authorList>
            <consortium name="The Broad Institute Genome Sequencing Platform"/>
            <consortium name="The Broad Institute Genome Sequencing Center for Infectious Disease"/>
            <person name="Cerqueira G."/>
            <person name="Feldgarden M."/>
            <person name="Courvalin P."/>
            <person name="Perichon B."/>
            <person name="Grillot-Courvalin C."/>
            <person name="Clermont D."/>
            <person name="Rocha E."/>
            <person name="Yoon E.-J."/>
            <person name="Nemec A."/>
            <person name="Walker B."/>
            <person name="Young S.K."/>
            <person name="Zeng Q."/>
            <person name="Gargeya S."/>
            <person name="Fitzgerald M."/>
            <person name="Haas B."/>
            <person name="Abouelleil A."/>
            <person name="Alvarado L."/>
            <person name="Arachchi H.M."/>
            <person name="Berlin A.M."/>
            <person name="Chapman S.B."/>
            <person name="Dewar J."/>
            <person name="Goldberg J."/>
            <person name="Griggs A."/>
            <person name="Gujja S."/>
            <person name="Hansen M."/>
            <person name="Howarth C."/>
            <person name="Imamovic A."/>
            <person name="Larimer J."/>
            <person name="McCowan C."/>
            <person name="Murphy C."/>
            <person name="Neiman D."/>
            <person name="Pearson M."/>
            <person name="Priest M."/>
            <person name="Roberts A."/>
            <person name="Saif S."/>
            <person name="Shea T."/>
            <person name="Sisk P."/>
            <person name="Sykes S."/>
            <person name="Wortman J."/>
            <person name="Nusbaum C."/>
            <person name="Birren B."/>
        </authorList>
    </citation>
    <scope>NUCLEOTIDE SEQUENCE [LARGE SCALE GENOMIC DNA]</scope>
    <source>
        <strain evidence="6 7">ANC 4050</strain>
    </source>
</reference>
<dbReference type="PANTHER" id="PTHR46193">
    <property type="entry name" value="6-PHOSPHOGLUCONATE PHOSPHATASE"/>
    <property type="match status" value="1"/>
</dbReference>
<dbReference type="Pfam" id="PF13419">
    <property type="entry name" value="HAD_2"/>
    <property type="match status" value="1"/>
</dbReference>
<dbReference type="PANTHER" id="PTHR46193:SF18">
    <property type="entry name" value="HEXITOL PHOSPHATASE B"/>
    <property type="match status" value="1"/>
</dbReference>
<dbReference type="SFLD" id="SFLDG01129">
    <property type="entry name" value="C1.5:_HAD__Beta-PGM__Phosphata"/>
    <property type="match status" value="1"/>
</dbReference>
<dbReference type="HOGENOM" id="CLU_045011_13_2_6"/>
<dbReference type="InterPro" id="IPR036412">
    <property type="entry name" value="HAD-like_sf"/>
</dbReference>
<dbReference type="AlphaFoldDB" id="R8YI66"/>
<comment type="caution">
    <text evidence="6">The sequence shown here is derived from an EMBL/GenBank/DDBJ whole genome shotgun (WGS) entry which is preliminary data.</text>
</comment>
<dbReference type="GO" id="GO:0046872">
    <property type="term" value="F:metal ion binding"/>
    <property type="evidence" value="ECO:0007669"/>
    <property type="project" value="UniProtKB-KW"/>
</dbReference>
<comment type="similarity">
    <text evidence="2">Belongs to the HAD-like hydrolase superfamily. CbbY/CbbZ/Gph/YieH family.</text>
</comment>
<dbReference type="Proteomes" id="UP000014024">
    <property type="component" value="Unassembled WGS sequence"/>
</dbReference>
<dbReference type="InterPro" id="IPR023198">
    <property type="entry name" value="PGP-like_dom2"/>
</dbReference>
<evidence type="ECO:0000256" key="1">
    <source>
        <dbReference type="ARBA" id="ARBA00001946"/>
    </source>
</evidence>
<dbReference type="Gene3D" id="1.10.150.240">
    <property type="entry name" value="Putative phosphatase, domain 2"/>
    <property type="match status" value="1"/>
</dbReference>
<dbReference type="InterPro" id="IPR051600">
    <property type="entry name" value="Beta-PGM-like"/>
</dbReference>
<dbReference type="OrthoDB" id="9792518at2"/>
<gene>
    <name evidence="6" type="ORF">F931_01508</name>
</gene>
<accession>R8YI66</accession>
<keyword evidence="5" id="KW-0119">Carbohydrate metabolism</keyword>
<evidence type="ECO:0000313" key="7">
    <source>
        <dbReference type="Proteomes" id="UP000014024"/>
    </source>
</evidence>
<evidence type="ECO:0008006" key="8">
    <source>
        <dbReference type="Google" id="ProtNLM"/>
    </source>
</evidence>
<comment type="cofactor">
    <cofactor evidence="1">
        <name>Mg(2+)</name>
        <dbReference type="ChEBI" id="CHEBI:18420"/>
    </cofactor>
</comment>
<evidence type="ECO:0000256" key="3">
    <source>
        <dbReference type="ARBA" id="ARBA00022723"/>
    </source>
</evidence>
<dbReference type="PATRIC" id="fig|1217691.3.peg.1493"/>
<evidence type="ECO:0000313" key="6">
    <source>
        <dbReference type="EMBL" id="EOQ68791.1"/>
    </source>
</evidence>
<sequence>MTQLTIIFDIDGVIVDSEQLHFDALLKAVPEQAKNFNAEQLIGLSLEATLDTLGIPKHRHLDLTAQLTDIYNSMLHTKYLRSGIQDFITSLEKKQIPFGFVSTAPRDVCLSNLGLLDLRGEIQLISGTDIARTKPYPDPYLEMLNILEADPKQTIVIEDTDLGITAAHQAEIKYIYGWPHALSKQQNYLQATEVIQSLDQINIINLLESF</sequence>
<evidence type="ECO:0000256" key="4">
    <source>
        <dbReference type="ARBA" id="ARBA00022842"/>
    </source>
</evidence>
<keyword evidence="4" id="KW-0460">Magnesium</keyword>
<protein>
    <recommendedName>
        <fullName evidence="8">FCP1 homology domain-containing protein</fullName>
    </recommendedName>
</protein>
<evidence type="ECO:0000256" key="2">
    <source>
        <dbReference type="ARBA" id="ARBA00006171"/>
    </source>
</evidence>
<dbReference type="RefSeq" id="WP_016141520.1">
    <property type="nucleotide sequence ID" value="NZ_KB976987.1"/>
</dbReference>
<dbReference type="InterPro" id="IPR006439">
    <property type="entry name" value="HAD-SF_hydro_IA"/>
</dbReference>
<dbReference type="InterPro" id="IPR023214">
    <property type="entry name" value="HAD_sf"/>
</dbReference>
<dbReference type="EMBL" id="APQM01000007">
    <property type="protein sequence ID" value="EOQ68791.1"/>
    <property type="molecule type" value="Genomic_DNA"/>
</dbReference>
<dbReference type="InterPro" id="IPR041492">
    <property type="entry name" value="HAD_2"/>
</dbReference>